<organism evidence="1 2">
    <name type="scientific">Lacinutrix iliipiscaria</name>
    <dbReference type="NCBI Taxonomy" id="1230532"/>
    <lineage>
        <taxon>Bacteria</taxon>
        <taxon>Pseudomonadati</taxon>
        <taxon>Bacteroidota</taxon>
        <taxon>Flavobacteriia</taxon>
        <taxon>Flavobacteriales</taxon>
        <taxon>Flavobacteriaceae</taxon>
        <taxon>Lacinutrix</taxon>
    </lineage>
</organism>
<accession>A0ABW5WM44</accession>
<name>A0ABW5WM44_9FLAO</name>
<proteinExistence type="predicted"/>
<dbReference type="PANTHER" id="PTHR36978">
    <property type="entry name" value="P-LOOP CONTAINING NUCLEOTIDE TRIPHOSPHATE HYDROLASE"/>
    <property type="match status" value="1"/>
</dbReference>
<dbReference type="RefSeq" id="WP_183487026.1">
    <property type="nucleotide sequence ID" value="NZ_JBHUOV010000001.1"/>
</dbReference>
<protein>
    <submittedName>
        <fullName evidence="1">Sulfotransferase</fullName>
    </submittedName>
</protein>
<dbReference type="Gene3D" id="3.40.50.300">
    <property type="entry name" value="P-loop containing nucleotide triphosphate hydrolases"/>
    <property type="match status" value="1"/>
</dbReference>
<dbReference type="EMBL" id="JBHUOV010000001">
    <property type="protein sequence ID" value="MFD2823336.1"/>
    <property type="molecule type" value="Genomic_DNA"/>
</dbReference>
<reference evidence="2" key="1">
    <citation type="journal article" date="2019" name="Int. J. Syst. Evol. Microbiol.">
        <title>The Global Catalogue of Microorganisms (GCM) 10K type strain sequencing project: providing services to taxonomists for standard genome sequencing and annotation.</title>
        <authorList>
            <consortium name="The Broad Institute Genomics Platform"/>
            <consortium name="The Broad Institute Genome Sequencing Center for Infectious Disease"/>
            <person name="Wu L."/>
            <person name="Ma J."/>
        </authorList>
    </citation>
    <scope>NUCLEOTIDE SEQUENCE [LARGE SCALE GENOMIC DNA]</scope>
    <source>
        <strain evidence="2">KCTC 32141</strain>
    </source>
</reference>
<gene>
    <name evidence="1" type="ORF">ACFS5M_06620</name>
</gene>
<keyword evidence="2" id="KW-1185">Reference proteome</keyword>
<dbReference type="InterPro" id="IPR040632">
    <property type="entry name" value="Sulfotransfer_4"/>
</dbReference>
<dbReference type="InterPro" id="IPR027417">
    <property type="entry name" value="P-loop_NTPase"/>
</dbReference>
<evidence type="ECO:0000313" key="2">
    <source>
        <dbReference type="Proteomes" id="UP001597533"/>
    </source>
</evidence>
<evidence type="ECO:0000313" key="1">
    <source>
        <dbReference type="EMBL" id="MFD2823336.1"/>
    </source>
</evidence>
<comment type="caution">
    <text evidence="1">The sequence shown here is derived from an EMBL/GenBank/DDBJ whole genome shotgun (WGS) entry which is preliminary data.</text>
</comment>
<dbReference type="PANTHER" id="PTHR36978:SF4">
    <property type="entry name" value="P-LOOP CONTAINING NUCLEOSIDE TRIPHOSPHATE HYDROLASE PROTEIN"/>
    <property type="match status" value="1"/>
</dbReference>
<dbReference type="Proteomes" id="UP001597533">
    <property type="component" value="Unassembled WGS sequence"/>
</dbReference>
<dbReference type="Pfam" id="PF17784">
    <property type="entry name" value="Sulfotransfer_4"/>
    <property type="match status" value="1"/>
</dbReference>
<dbReference type="SUPFAM" id="SSF52540">
    <property type="entry name" value="P-loop containing nucleoside triphosphate hydrolases"/>
    <property type="match status" value="1"/>
</dbReference>
<sequence>MSKKKHKVIVVGLPKTGTSTLAVMLRMLNYKVTGPDANYKIGDLPFLNKKFNEFDGFQDFPWCFEWDKFLDNDKVKYIILNREKESWWKSFYESYGRKQERYLSYPFFKISKELKNKPQFLNYFDTYYETLNTYAAKYPERFLSISIKTFEWQELCDFLDEDLPTNMLGQLVKKPHVNKERSKNAQTLRYKITNQLKKKISSIIGKENWRKIVIFFRKNGVI</sequence>